<evidence type="ECO:0000256" key="4">
    <source>
        <dbReference type="ARBA" id="ARBA00022475"/>
    </source>
</evidence>
<dbReference type="Pfam" id="PF00528">
    <property type="entry name" value="BPD_transp_1"/>
    <property type="match status" value="1"/>
</dbReference>
<keyword evidence="6 8" id="KW-1133">Transmembrane helix</keyword>
<dbReference type="EMBL" id="SMAL01000005">
    <property type="protein sequence ID" value="TCT14625.1"/>
    <property type="molecule type" value="Genomic_DNA"/>
</dbReference>
<keyword evidence="7 8" id="KW-0472">Membrane</keyword>
<dbReference type="OrthoDB" id="9782004at2"/>
<keyword evidence="5 8" id="KW-0812">Transmembrane</keyword>
<evidence type="ECO:0000256" key="2">
    <source>
        <dbReference type="ARBA" id="ARBA00007069"/>
    </source>
</evidence>
<evidence type="ECO:0000259" key="9">
    <source>
        <dbReference type="PROSITE" id="PS50928"/>
    </source>
</evidence>
<keyword evidence="4" id="KW-1003">Cell membrane</keyword>
<evidence type="ECO:0000256" key="8">
    <source>
        <dbReference type="RuleBase" id="RU363032"/>
    </source>
</evidence>
<dbReference type="GO" id="GO:0055085">
    <property type="term" value="P:transmembrane transport"/>
    <property type="evidence" value="ECO:0007669"/>
    <property type="project" value="InterPro"/>
</dbReference>
<evidence type="ECO:0000256" key="5">
    <source>
        <dbReference type="ARBA" id="ARBA00022692"/>
    </source>
</evidence>
<evidence type="ECO:0000256" key="3">
    <source>
        <dbReference type="ARBA" id="ARBA00022448"/>
    </source>
</evidence>
<dbReference type="InterPro" id="IPR051789">
    <property type="entry name" value="Bact_Polyamine_Transport"/>
</dbReference>
<dbReference type="Gene3D" id="1.10.3720.10">
    <property type="entry name" value="MetI-like"/>
    <property type="match status" value="1"/>
</dbReference>
<evidence type="ECO:0000313" key="10">
    <source>
        <dbReference type="EMBL" id="TCT14625.1"/>
    </source>
</evidence>
<feature type="transmembrane region" description="Helical" evidence="8">
    <location>
        <begin position="66"/>
        <end position="90"/>
    </location>
</feature>
<name>A0A4R3MK19_9FIRM</name>
<feature type="transmembrane region" description="Helical" evidence="8">
    <location>
        <begin position="16"/>
        <end position="37"/>
    </location>
</feature>
<gene>
    <name evidence="10" type="ORF">EDC18_105106</name>
</gene>
<protein>
    <submittedName>
        <fullName evidence="10">Spermidine/putrescine transport system permease protein</fullName>
    </submittedName>
</protein>
<dbReference type="GO" id="GO:0005886">
    <property type="term" value="C:plasma membrane"/>
    <property type="evidence" value="ECO:0007669"/>
    <property type="project" value="UniProtKB-SubCell"/>
</dbReference>
<feature type="transmembrane region" description="Helical" evidence="8">
    <location>
        <begin position="237"/>
        <end position="255"/>
    </location>
</feature>
<dbReference type="CDD" id="cd06261">
    <property type="entry name" value="TM_PBP2"/>
    <property type="match status" value="1"/>
</dbReference>
<dbReference type="PROSITE" id="PS50928">
    <property type="entry name" value="ABC_TM1"/>
    <property type="match status" value="1"/>
</dbReference>
<feature type="domain" description="ABC transmembrane type-1" evidence="9">
    <location>
        <begin position="67"/>
        <end position="255"/>
    </location>
</feature>
<reference evidence="10 11" key="1">
    <citation type="submission" date="2019-03" db="EMBL/GenBank/DDBJ databases">
        <title>Genomic Encyclopedia of Type Strains, Phase IV (KMG-IV): sequencing the most valuable type-strain genomes for metagenomic binning, comparative biology and taxonomic classification.</title>
        <authorList>
            <person name="Goeker M."/>
        </authorList>
    </citation>
    <scope>NUCLEOTIDE SEQUENCE [LARGE SCALE GENOMIC DNA]</scope>
    <source>
        <strain evidence="10 11">DSM 24629</strain>
    </source>
</reference>
<keyword evidence="3 8" id="KW-0813">Transport</keyword>
<sequence length="267" mass="29827">MVKNLKSKCFSFIEKFYMGIIFIFLYAPIVTLIVLSFNDTKSRAIWGGFTLKWYKSLFNDPSLMSALYTTLIIATLAAIISTVIGTLAAFGIHHSKKSFKSLMMNITYIPVLNPDIVTGIALMLFFLLIGMHFGFLTILLAHITFCIPYVILSVLPKLKQLNKHTFEAALDLGAKPIHAFFKVIVPEILPGIITGFLLAFTLSLDDFVITYFVKGAGVDTLAVKIYAQVRLGIKPEIYALSSLMMVSVLLLLLIVNKRTKVKQAKYQ</sequence>
<evidence type="ECO:0000256" key="1">
    <source>
        <dbReference type="ARBA" id="ARBA00004651"/>
    </source>
</evidence>
<dbReference type="PANTHER" id="PTHR43848:SF2">
    <property type="entry name" value="PUTRESCINE TRANSPORT SYSTEM PERMEASE PROTEIN POTI"/>
    <property type="match status" value="1"/>
</dbReference>
<feature type="transmembrane region" description="Helical" evidence="8">
    <location>
        <begin position="111"/>
        <end position="129"/>
    </location>
</feature>
<evidence type="ECO:0000256" key="6">
    <source>
        <dbReference type="ARBA" id="ARBA00022989"/>
    </source>
</evidence>
<dbReference type="InterPro" id="IPR035906">
    <property type="entry name" value="MetI-like_sf"/>
</dbReference>
<evidence type="ECO:0000256" key="7">
    <source>
        <dbReference type="ARBA" id="ARBA00023136"/>
    </source>
</evidence>
<dbReference type="AlphaFoldDB" id="A0A4R3MK19"/>
<evidence type="ECO:0000313" key="11">
    <source>
        <dbReference type="Proteomes" id="UP000294902"/>
    </source>
</evidence>
<feature type="transmembrane region" description="Helical" evidence="8">
    <location>
        <begin position="179"/>
        <end position="202"/>
    </location>
</feature>
<comment type="caution">
    <text evidence="10">The sequence shown here is derived from an EMBL/GenBank/DDBJ whole genome shotgun (WGS) entry which is preliminary data.</text>
</comment>
<dbReference type="PANTHER" id="PTHR43848">
    <property type="entry name" value="PUTRESCINE TRANSPORT SYSTEM PERMEASE PROTEIN POTI"/>
    <property type="match status" value="1"/>
</dbReference>
<accession>A0A4R3MK19</accession>
<keyword evidence="11" id="KW-1185">Reference proteome</keyword>
<feature type="transmembrane region" description="Helical" evidence="8">
    <location>
        <begin position="135"/>
        <end position="158"/>
    </location>
</feature>
<proteinExistence type="inferred from homology"/>
<dbReference type="SUPFAM" id="SSF161098">
    <property type="entry name" value="MetI-like"/>
    <property type="match status" value="1"/>
</dbReference>
<dbReference type="Proteomes" id="UP000294902">
    <property type="component" value="Unassembled WGS sequence"/>
</dbReference>
<dbReference type="InterPro" id="IPR000515">
    <property type="entry name" value="MetI-like"/>
</dbReference>
<comment type="subcellular location">
    <subcellularLocation>
        <location evidence="1 8">Cell membrane</location>
        <topology evidence="1 8">Multi-pass membrane protein</topology>
    </subcellularLocation>
</comment>
<organism evidence="10 11">
    <name type="scientific">Natranaerovirga pectinivora</name>
    <dbReference type="NCBI Taxonomy" id="682400"/>
    <lineage>
        <taxon>Bacteria</taxon>
        <taxon>Bacillati</taxon>
        <taxon>Bacillota</taxon>
        <taxon>Clostridia</taxon>
        <taxon>Lachnospirales</taxon>
        <taxon>Natranaerovirgaceae</taxon>
        <taxon>Natranaerovirga</taxon>
    </lineage>
</organism>
<comment type="similarity">
    <text evidence="2">Belongs to the binding-protein-dependent transport system permease family. CysTW subfamily.</text>
</comment>